<dbReference type="InterPro" id="IPR023606">
    <property type="entry name" value="CoA-Trfase_III_dom_1_sf"/>
</dbReference>
<dbReference type="Gene3D" id="3.30.1540.10">
    <property type="entry name" value="formyl-coa transferase, domain 3"/>
    <property type="match status" value="1"/>
</dbReference>
<evidence type="ECO:0000313" key="2">
    <source>
        <dbReference type="Proteomes" id="UP000000771"/>
    </source>
</evidence>
<dbReference type="eggNOG" id="COG1804">
    <property type="taxonomic scope" value="Bacteria"/>
</dbReference>
<evidence type="ECO:0000313" key="1">
    <source>
        <dbReference type="EMBL" id="ACU53557.1"/>
    </source>
</evidence>
<dbReference type="Gene3D" id="3.40.50.10540">
    <property type="entry name" value="Crotonobetainyl-coa:carnitine coa-transferase, domain 1"/>
    <property type="match status" value="1"/>
</dbReference>
<gene>
    <name evidence="1" type="ordered locus">Afer_0603</name>
</gene>
<accession>C7LXU9</accession>
<dbReference type="SUPFAM" id="SSF89796">
    <property type="entry name" value="CoA-transferase family III (CaiB/BaiF)"/>
    <property type="match status" value="1"/>
</dbReference>
<dbReference type="PANTHER" id="PTHR48228">
    <property type="entry name" value="SUCCINYL-COA--D-CITRAMALATE COA-TRANSFERASE"/>
    <property type="match status" value="1"/>
</dbReference>
<dbReference type="InterPro" id="IPR003673">
    <property type="entry name" value="CoA-Trfase_fam_III"/>
</dbReference>
<dbReference type="OrthoDB" id="9797653at2"/>
<dbReference type="KEGG" id="afo:Afer_0603"/>
<dbReference type="Pfam" id="PF02515">
    <property type="entry name" value="CoA_transf_3"/>
    <property type="match status" value="1"/>
</dbReference>
<dbReference type="AlphaFoldDB" id="C7LXU9"/>
<dbReference type="InterPro" id="IPR044855">
    <property type="entry name" value="CoA-Trfase_III_dom3_sf"/>
</dbReference>
<reference evidence="1 2" key="1">
    <citation type="journal article" date="2009" name="Stand. Genomic Sci.">
        <title>Complete genome sequence of Acidimicrobium ferrooxidans type strain (ICP).</title>
        <authorList>
            <person name="Clum A."/>
            <person name="Nolan M."/>
            <person name="Lang E."/>
            <person name="Glavina Del Rio T."/>
            <person name="Tice H."/>
            <person name="Copeland A."/>
            <person name="Cheng J.F."/>
            <person name="Lucas S."/>
            <person name="Chen F."/>
            <person name="Bruce D."/>
            <person name="Goodwin L."/>
            <person name="Pitluck S."/>
            <person name="Ivanova N."/>
            <person name="Mavrommatis K."/>
            <person name="Mikhailova N."/>
            <person name="Pati A."/>
            <person name="Chen A."/>
            <person name="Palaniappan K."/>
            <person name="Goker M."/>
            <person name="Spring S."/>
            <person name="Land M."/>
            <person name="Hauser L."/>
            <person name="Chang Y.J."/>
            <person name="Jeffries C.C."/>
            <person name="Chain P."/>
            <person name="Bristow J."/>
            <person name="Eisen J.A."/>
            <person name="Markowitz V."/>
            <person name="Hugenholtz P."/>
            <person name="Kyrpides N.C."/>
            <person name="Klenk H.P."/>
            <person name="Lapidus A."/>
        </authorList>
    </citation>
    <scope>NUCLEOTIDE SEQUENCE [LARGE SCALE GENOMIC DNA]</scope>
    <source>
        <strain evidence="2">DSM 10331 / JCM 15462 / NBRC 103882 / ICP</strain>
    </source>
</reference>
<dbReference type="RefSeq" id="WP_015798052.1">
    <property type="nucleotide sequence ID" value="NC_013124.1"/>
</dbReference>
<dbReference type="STRING" id="525909.Afer_0603"/>
<keyword evidence="2" id="KW-1185">Reference proteome</keyword>
<dbReference type="PANTHER" id="PTHR48228:SF5">
    <property type="entry name" value="ALPHA-METHYLACYL-COA RACEMASE"/>
    <property type="match status" value="1"/>
</dbReference>
<dbReference type="GO" id="GO:0003824">
    <property type="term" value="F:catalytic activity"/>
    <property type="evidence" value="ECO:0007669"/>
    <property type="project" value="InterPro"/>
</dbReference>
<name>C7LXU9_ACIFD</name>
<protein>
    <submittedName>
        <fullName evidence="1">L-carnitine dehydratase/bile acid-inducible protein F</fullName>
    </submittedName>
</protein>
<sequence length="373" mass="39056">MSGPLAGVRVLELGGIGPVPFAGMVLGDLGATVVRIEPPSGAGLGADALARGKHVIRIDAKDPEGRALIRELASRADVFVEGFRPGVVERLGIGPGELCAANDRLIYVRTTGFGQSGPLAERAGHDITYLAIGGALGATGSADAPPLPPLNLLADFGSGGMLSVVGALAGLIERERSGRGRVVDAAMVDGVLLTETMVLAMMREGAWRPMREANLLDGGAPFYRTYRCADGRWIAVGALEPQFFHTLLRELGLIERFDPAAQYERARWGELASLLADAFGSAPRAVWEERFAGLDACVAPVLGLDELASAPQHVERRSFVEVDGHLEPAPAPRFDGEAVESRPGPSRDAVAALVAAGLEPERARAVVGLGLVV</sequence>
<proteinExistence type="predicted"/>
<dbReference type="HOGENOM" id="CLU_033975_5_0_11"/>
<dbReference type="InterPro" id="IPR050509">
    <property type="entry name" value="CoA-transferase_III"/>
</dbReference>
<dbReference type="Proteomes" id="UP000000771">
    <property type="component" value="Chromosome"/>
</dbReference>
<dbReference type="EMBL" id="CP001631">
    <property type="protein sequence ID" value="ACU53557.1"/>
    <property type="molecule type" value="Genomic_DNA"/>
</dbReference>
<organism evidence="1 2">
    <name type="scientific">Acidimicrobium ferrooxidans (strain DSM 10331 / JCM 15462 / NBRC 103882 / ICP)</name>
    <dbReference type="NCBI Taxonomy" id="525909"/>
    <lineage>
        <taxon>Bacteria</taxon>
        <taxon>Bacillati</taxon>
        <taxon>Actinomycetota</taxon>
        <taxon>Acidimicrobiia</taxon>
        <taxon>Acidimicrobiales</taxon>
        <taxon>Acidimicrobiaceae</taxon>
        <taxon>Acidimicrobium</taxon>
    </lineage>
</organism>